<name>A0ABU3SHJ1_9MICO</name>
<dbReference type="EMBL" id="JAWDIT010000001">
    <property type="protein sequence ID" value="MDU0344275.1"/>
    <property type="molecule type" value="Genomic_DNA"/>
</dbReference>
<gene>
    <name evidence="2" type="ORF">RWH44_01045</name>
</gene>
<keyword evidence="1" id="KW-0812">Transmembrane</keyword>
<protein>
    <submittedName>
        <fullName evidence="2">Uncharacterized protein</fullName>
    </submittedName>
</protein>
<dbReference type="Proteomes" id="UP001261125">
    <property type="component" value="Unassembled WGS sequence"/>
</dbReference>
<feature type="transmembrane region" description="Helical" evidence="1">
    <location>
        <begin position="42"/>
        <end position="64"/>
    </location>
</feature>
<evidence type="ECO:0000313" key="2">
    <source>
        <dbReference type="EMBL" id="MDU0344275.1"/>
    </source>
</evidence>
<keyword evidence="1" id="KW-1133">Transmembrane helix</keyword>
<comment type="caution">
    <text evidence="2">The sequence shown here is derived from an EMBL/GenBank/DDBJ whole genome shotgun (WGS) entry which is preliminary data.</text>
</comment>
<keyword evidence="3" id="KW-1185">Reference proteome</keyword>
<accession>A0ABU3SHJ1</accession>
<organism evidence="2 3">
    <name type="scientific">Microbacterium phycohabitans</name>
    <dbReference type="NCBI Taxonomy" id="3075993"/>
    <lineage>
        <taxon>Bacteria</taxon>
        <taxon>Bacillati</taxon>
        <taxon>Actinomycetota</taxon>
        <taxon>Actinomycetes</taxon>
        <taxon>Micrococcales</taxon>
        <taxon>Microbacteriaceae</taxon>
        <taxon>Microbacterium</taxon>
    </lineage>
</organism>
<proteinExistence type="predicted"/>
<sequence>MGKKLGLAIGGIILIGLFLAWMLVKGTSTVQAWIDPNPSLGFVAWGVAWLCVLGGAAMLARVVFRHEPSSVDEVDETGSTRNAR</sequence>
<evidence type="ECO:0000256" key="1">
    <source>
        <dbReference type="SAM" id="Phobius"/>
    </source>
</evidence>
<keyword evidence="1" id="KW-0472">Membrane</keyword>
<reference evidence="2 3" key="1">
    <citation type="submission" date="2023-09" db="EMBL/GenBank/DDBJ databases">
        <title>Microbacterium fusihabitans sp. nov., Microbacterium phycihabitans sp. nov., and Microbacterium cervinum sp. nov., isolated from dried seaweeds of beach.</title>
        <authorList>
            <person name="Lee S.D."/>
        </authorList>
    </citation>
    <scope>NUCLEOTIDE SEQUENCE [LARGE SCALE GENOMIC DNA]</scope>
    <source>
        <strain evidence="2 3">KSW2-29</strain>
    </source>
</reference>
<evidence type="ECO:0000313" key="3">
    <source>
        <dbReference type="Proteomes" id="UP001261125"/>
    </source>
</evidence>
<dbReference type="RefSeq" id="WP_298874857.1">
    <property type="nucleotide sequence ID" value="NZ_JAWDIT010000001.1"/>
</dbReference>